<dbReference type="InterPro" id="IPR043519">
    <property type="entry name" value="NT_sf"/>
</dbReference>
<dbReference type="InterPro" id="IPR002934">
    <property type="entry name" value="Polymerase_NTP_transf_dom"/>
</dbReference>
<organism evidence="2 3">
    <name type="scientific">Synechococcus lacustris str. Tous</name>
    <dbReference type="NCBI Taxonomy" id="1910958"/>
    <lineage>
        <taxon>Bacteria</taxon>
        <taxon>Bacillati</taxon>
        <taxon>Cyanobacteriota</taxon>
        <taxon>Cyanophyceae</taxon>
        <taxon>Synechococcales</taxon>
        <taxon>Synechococcaceae</taxon>
        <taxon>Synechococcus</taxon>
    </lineage>
</organism>
<proteinExistence type="predicted"/>
<feature type="domain" description="Polymerase nucleotidyl transferase" evidence="1">
    <location>
        <begin position="20"/>
        <end position="61"/>
    </location>
</feature>
<dbReference type="AlphaFoldDB" id="A0A2P7EF54"/>
<dbReference type="RefSeq" id="WP_106499665.1">
    <property type="nucleotide sequence ID" value="NZ_PXVC01000017.1"/>
</dbReference>
<dbReference type="EMBL" id="PXVC01000017">
    <property type="protein sequence ID" value="PSI01865.1"/>
    <property type="molecule type" value="Genomic_DNA"/>
</dbReference>
<dbReference type="Proteomes" id="UP000240206">
    <property type="component" value="Unassembled WGS sequence"/>
</dbReference>
<gene>
    <name evidence="2" type="ORF">C7K08_05610</name>
</gene>
<reference evidence="3" key="1">
    <citation type="submission" date="2018-03" db="EMBL/GenBank/DDBJ databases">
        <title>Ecological and genomic features of two cosmopolitan and abundant freshwater picocyanobacteria.</title>
        <authorList>
            <person name="Cabello-Yeves P.J."/>
            <person name="Picazo A."/>
            <person name="Camacho A."/>
            <person name="Callieri C."/>
            <person name="Rosselli R."/>
            <person name="Roda-Garcia J."/>
            <person name="Coutinho F.H."/>
            <person name="Rodriguez-Valera F."/>
        </authorList>
    </citation>
    <scope>NUCLEOTIDE SEQUENCE [LARGE SCALE GENOMIC DNA]</scope>
    <source>
        <strain evidence="3">Tous</strain>
    </source>
</reference>
<keyword evidence="3" id="KW-1185">Reference proteome</keyword>
<name>A0A2P7EF54_9SYNE</name>
<evidence type="ECO:0000313" key="2">
    <source>
        <dbReference type="EMBL" id="PSI01865.1"/>
    </source>
</evidence>
<protein>
    <submittedName>
        <fullName evidence="2">Nucleotidyltransferase domain-containing protein</fullName>
    </submittedName>
</protein>
<dbReference type="Pfam" id="PF01909">
    <property type="entry name" value="NTP_transf_2"/>
    <property type="match status" value="1"/>
</dbReference>
<dbReference type="GO" id="GO:0016779">
    <property type="term" value="F:nucleotidyltransferase activity"/>
    <property type="evidence" value="ECO:0007669"/>
    <property type="project" value="InterPro"/>
</dbReference>
<accession>A0A2P7EF54</accession>
<dbReference type="CDD" id="cd05403">
    <property type="entry name" value="NT_KNTase_like"/>
    <property type="match status" value="1"/>
</dbReference>
<evidence type="ECO:0000313" key="3">
    <source>
        <dbReference type="Proteomes" id="UP000240206"/>
    </source>
</evidence>
<sequence length="127" mass="14157">MSTSARHYSYHYRVDEPLLRTIAAEIQAAIPGAEVRLFGSRACGTARPDSDLDLLITVPDAWLANHSRLNETDALGWKLAHHRLPIELLLYSASEVEHRRHGGINVIAEAFRYGRRLDPAEPLHGPG</sequence>
<dbReference type="SUPFAM" id="SSF81301">
    <property type="entry name" value="Nucleotidyltransferase"/>
    <property type="match status" value="1"/>
</dbReference>
<comment type="caution">
    <text evidence="2">The sequence shown here is derived from an EMBL/GenBank/DDBJ whole genome shotgun (WGS) entry which is preliminary data.</text>
</comment>
<evidence type="ECO:0000259" key="1">
    <source>
        <dbReference type="Pfam" id="PF01909"/>
    </source>
</evidence>
<dbReference type="Gene3D" id="3.30.460.10">
    <property type="entry name" value="Beta Polymerase, domain 2"/>
    <property type="match status" value="1"/>
</dbReference>